<evidence type="ECO:0000259" key="7">
    <source>
        <dbReference type="Pfam" id="PF13462"/>
    </source>
</evidence>
<evidence type="ECO:0000256" key="4">
    <source>
        <dbReference type="ARBA" id="ARBA00023157"/>
    </source>
</evidence>
<keyword evidence="5" id="KW-0676">Redox-active center</keyword>
<reference evidence="9" key="1">
    <citation type="submission" date="2017-09" db="EMBL/GenBank/DDBJ databases">
        <title>Depth-based differentiation of microbial function through sediment-hosted aquifers and enrichment of novel symbionts in the deep terrestrial subsurface.</title>
        <authorList>
            <person name="Probst A.J."/>
            <person name="Ladd B."/>
            <person name="Jarett J.K."/>
            <person name="Geller-Mcgrath D.E."/>
            <person name="Sieber C.M.K."/>
            <person name="Emerson J.B."/>
            <person name="Anantharaman K."/>
            <person name="Thomas B.C."/>
            <person name="Malmstrom R."/>
            <person name="Stieglmeier M."/>
            <person name="Klingl A."/>
            <person name="Woyke T."/>
            <person name="Ryan C.M."/>
            <person name="Banfield J.F."/>
        </authorList>
    </citation>
    <scope>NUCLEOTIDE SEQUENCE [LARGE SCALE GENOMIC DNA]</scope>
</reference>
<name>A0A2M8KF24_9BACT</name>
<dbReference type="Proteomes" id="UP000231450">
    <property type="component" value="Unassembled WGS sequence"/>
</dbReference>
<dbReference type="InterPro" id="IPR036249">
    <property type="entry name" value="Thioredoxin-like_sf"/>
</dbReference>
<keyword evidence="3" id="KW-0560">Oxidoreductase</keyword>
<dbReference type="Pfam" id="PF13462">
    <property type="entry name" value="Thioredoxin_4"/>
    <property type="match status" value="1"/>
</dbReference>
<dbReference type="PANTHER" id="PTHR13887:SF14">
    <property type="entry name" value="DISULFIDE BOND FORMATION PROTEIN D"/>
    <property type="match status" value="1"/>
</dbReference>
<accession>A0A2M8KF24</accession>
<keyword evidence="6" id="KW-0472">Membrane</keyword>
<dbReference type="Gene3D" id="3.40.30.10">
    <property type="entry name" value="Glutaredoxin"/>
    <property type="match status" value="1"/>
</dbReference>
<dbReference type="GO" id="GO:0016491">
    <property type="term" value="F:oxidoreductase activity"/>
    <property type="evidence" value="ECO:0007669"/>
    <property type="project" value="UniProtKB-KW"/>
</dbReference>
<dbReference type="InterPro" id="IPR012336">
    <property type="entry name" value="Thioredoxin-like_fold"/>
</dbReference>
<dbReference type="AlphaFoldDB" id="A0A2M8KF24"/>
<proteinExistence type="inferred from homology"/>
<evidence type="ECO:0000256" key="3">
    <source>
        <dbReference type="ARBA" id="ARBA00023002"/>
    </source>
</evidence>
<keyword evidence="6" id="KW-1133">Transmembrane helix</keyword>
<comment type="caution">
    <text evidence="8">The sequence shown here is derived from an EMBL/GenBank/DDBJ whole genome shotgun (WGS) entry which is preliminary data.</text>
</comment>
<evidence type="ECO:0000256" key="6">
    <source>
        <dbReference type="SAM" id="Phobius"/>
    </source>
</evidence>
<organism evidence="8 9">
    <name type="scientific">Candidatus Portnoybacteria bacterium CG10_big_fil_rev_8_21_14_0_10_36_7</name>
    <dbReference type="NCBI Taxonomy" id="1974812"/>
    <lineage>
        <taxon>Bacteria</taxon>
        <taxon>Candidatus Portnoyibacteriota</taxon>
    </lineage>
</organism>
<evidence type="ECO:0000313" key="9">
    <source>
        <dbReference type="Proteomes" id="UP000231450"/>
    </source>
</evidence>
<evidence type="ECO:0000256" key="1">
    <source>
        <dbReference type="ARBA" id="ARBA00005791"/>
    </source>
</evidence>
<evidence type="ECO:0000313" key="8">
    <source>
        <dbReference type="EMBL" id="PJE58520.1"/>
    </source>
</evidence>
<keyword evidence="6" id="KW-0812">Transmembrane</keyword>
<evidence type="ECO:0000256" key="5">
    <source>
        <dbReference type="ARBA" id="ARBA00023284"/>
    </source>
</evidence>
<dbReference type="SUPFAM" id="SSF52833">
    <property type="entry name" value="Thioredoxin-like"/>
    <property type="match status" value="1"/>
</dbReference>
<feature type="domain" description="Thioredoxin-like fold" evidence="7">
    <location>
        <begin position="51"/>
        <end position="218"/>
    </location>
</feature>
<keyword evidence="2" id="KW-0732">Signal</keyword>
<comment type="similarity">
    <text evidence="1">Belongs to the thioredoxin family. DsbA subfamily.</text>
</comment>
<dbReference type="PANTHER" id="PTHR13887">
    <property type="entry name" value="GLUTATHIONE S-TRANSFERASE KAPPA"/>
    <property type="match status" value="1"/>
</dbReference>
<gene>
    <name evidence="8" type="ORF">COU81_00230</name>
</gene>
<evidence type="ECO:0000256" key="2">
    <source>
        <dbReference type="ARBA" id="ARBA00022729"/>
    </source>
</evidence>
<protein>
    <recommendedName>
        <fullName evidence="7">Thioredoxin-like fold domain-containing protein</fullName>
    </recommendedName>
</protein>
<sequence>MQNNTSTLPIIGGLVIITIIVIGAVMFGNEGPTDPNKPQFDAAALFNADDPNALVIGDKNIQPTMFVISDYQCPFCKKLHDEVLSLIIDNYVKTNELKIVMRNKAFLGPESILASEGAYCANEQNKFAEFSEILFSNQTGENIGNFIKSKLERFASDIGIDSTKFNDCLQSDKYDQYVKGETKAIDAQDINSTPTSYIDGQKIIGAQSYQAYKTIIDKYLNINTN</sequence>
<keyword evidence="4" id="KW-1015">Disulfide bond</keyword>
<dbReference type="EMBL" id="PFDW01000006">
    <property type="protein sequence ID" value="PJE58520.1"/>
    <property type="molecule type" value="Genomic_DNA"/>
</dbReference>
<feature type="transmembrane region" description="Helical" evidence="6">
    <location>
        <begin position="6"/>
        <end position="27"/>
    </location>
</feature>